<gene>
    <name evidence="4" type="ORF">C0Z20_14590</name>
</gene>
<dbReference type="STRING" id="863227.GCA_000373005_04441"/>
<reference evidence="4 5" key="1">
    <citation type="submission" date="2018-01" db="EMBL/GenBank/DDBJ databases">
        <title>Whole genome analyses suggest that Burkholderia sensu lato contains two further novel genera in the rhizoxinica-symbiotica group Mycetohabitans gen. nov., and Trinickia gen. nov.: implications for the evolution of diazotrophy and nodulation in the Burkholderiaceae.</title>
        <authorList>
            <person name="Estrada-de los Santos P."/>
            <person name="Palmer M."/>
            <person name="Chavez-Ramirez B."/>
            <person name="Beukes C."/>
            <person name="Steenkamp E.T."/>
            <person name="Hirsch A.M."/>
            <person name="Manyaka P."/>
            <person name="Maluk M."/>
            <person name="Lafos M."/>
            <person name="Crook M."/>
            <person name="Gross E."/>
            <person name="Simon M.F."/>
            <person name="Bueno dos Reis Junior F."/>
            <person name="Poole P.S."/>
            <person name="Venter S.N."/>
            <person name="James E.K."/>
        </authorList>
    </citation>
    <scope>NUCLEOTIDE SEQUENCE [LARGE SCALE GENOMIC DNA]</scope>
    <source>
        <strain evidence="4 5">JPY 581</strain>
    </source>
</reference>
<dbReference type="OrthoDB" id="9808091at2"/>
<evidence type="ECO:0000313" key="4">
    <source>
        <dbReference type="EMBL" id="PMS36077.1"/>
    </source>
</evidence>
<dbReference type="PROSITE" id="PS50914">
    <property type="entry name" value="BON"/>
    <property type="match status" value="1"/>
</dbReference>
<proteinExistence type="predicted"/>
<dbReference type="InterPro" id="IPR051686">
    <property type="entry name" value="Lipoprotein_DolP"/>
</dbReference>
<dbReference type="Pfam" id="PF04972">
    <property type="entry name" value="BON"/>
    <property type="match status" value="1"/>
</dbReference>
<dbReference type="Proteomes" id="UP000235777">
    <property type="component" value="Unassembled WGS sequence"/>
</dbReference>
<dbReference type="PANTHER" id="PTHR34606:SF15">
    <property type="entry name" value="BON DOMAIN-CONTAINING PROTEIN"/>
    <property type="match status" value="1"/>
</dbReference>
<dbReference type="EMBL" id="PNYC01000008">
    <property type="protein sequence ID" value="PMS36077.1"/>
    <property type="molecule type" value="Genomic_DNA"/>
</dbReference>
<feature type="domain" description="BON" evidence="3">
    <location>
        <begin position="54"/>
        <end position="122"/>
    </location>
</feature>
<accession>A0A2N7X362</accession>
<sequence length="127" mass="13029">MKALQSLKIASIVASVLFAVGASAQTTSGASSQRTDSASNGTSASSESLGQHISDGAITAKAKAELIGAKDVHASRVHVKTRHGVVWLTGSVPRAADKQRAQEIVRGISGVQSVHNRLKVIEAGSSE</sequence>
<evidence type="ECO:0000256" key="1">
    <source>
        <dbReference type="SAM" id="MobiDB-lite"/>
    </source>
</evidence>
<organism evidence="4 5">
    <name type="scientific">Trinickia symbiotica</name>
    <dbReference type="NCBI Taxonomy" id="863227"/>
    <lineage>
        <taxon>Bacteria</taxon>
        <taxon>Pseudomonadati</taxon>
        <taxon>Pseudomonadota</taxon>
        <taxon>Betaproteobacteria</taxon>
        <taxon>Burkholderiales</taxon>
        <taxon>Burkholderiaceae</taxon>
        <taxon>Trinickia</taxon>
    </lineage>
</organism>
<dbReference type="Gene3D" id="3.30.1340.30">
    <property type="match status" value="1"/>
</dbReference>
<keyword evidence="2" id="KW-0732">Signal</keyword>
<comment type="caution">
    <text evidence="4">The sequence shown here is derived from an EMBL/GenBank/DDBJ whole genome shotgun (WGS) entry which is preliminary data.</text>
</comment>
<evidence type="ECO:0000256" key="2">
    <source>
        <dbReference type="SAM" id="SignalP"/>
    </source>
</evidence>
<evidence type="ECO:0000313" key="5">
    <source>
        <dbReference type="Proteomes" id="UP000235777"/>
    </source>
</evidence>
<feature type="chain" id="PRO_5014646753" evidence="2">
    <location>
        <begin position="25"/>
        <end position="127"/>
    </location>
</feature>
<keyword evidence="5" id="KW-1185">Reference proteome</keyword>
<name>A0A2N7X362_9BURK</name>
<protein>
    <submittedName>
        <fullName evidence="4">BON domain-containing protein</fullName>
    </submittedName>
</protein>
<feature type="compositionally biased region" description="Low complexity" evidence="1">
    <location>
        <begin position="25"/>
        <end position="48"/>
    </location>
</feature>
<dbReference type="AlphaFoldDB" id="A0A2N7X362"/>
<feature type="region of interest" description="Disordered" evidence="1">
    <location>
        <begin position="25"/>
        <end position="52"/>
    </location>
</feature>
<dbReference type="InterPro" id="IPR007055">
    <property type="entry name" value="BON_dom"/>
</dbReference>
<dbReference type="PANTHER" id="PTHR34606">
    <property type="entry name" value="BON DOMAIN-CONTAINING PROTEIN"/>
    <property type="match status" value="1"/>
</dbReference>
<evidence type="ECO:0000259" key="3">
    <source>
        <dbReference type="PROSITE" id="PS50914"/>
    </source>
</evidence>
<feature type="signal peptide" evidence="2">
    <location>
        <begin position="1"/>
        <end position="24"/>
    </location>
</feature>
<dbReference type="RefSeq" id="WP_018443049.1">
    <property type="nucleotide sequence ID" value="NZ_KB890198.1"/>
</dbReference>